<evidence type="ECO:0000313" key="1">
    <source>
        <dbReference type="EMBL" id="NVD27002.1"/>
    </source>
</evidence>
<protein>
    <submittedName>
        <fullName evidence="1">DNA-binding protein</fullName>
    </submittedName>
</protein>
<comment type="caution">
    <text evidence="1">The sequence shown here is derived from an EMBL/GenBank/DDBJ whole genome shotgun (WGS) entry which is preliminary data.</text>
</comment>
<dbReference type="Proteomes" id="UP000652427">
    <property type="component" value="Unassembled WGS sequence"/>
</dbReference>
<accession>A0ABX2MZW1</accession>
<evidence type="ECO:0000313" key="2">
    <source>
        <dbReference type="Proteomes" id="UP000652427"/>
    </source>
</evidence>
<reference evidence="1 2" key="1">
    <citation type="submission" date="2020-06" db="EMBL/GenBank/DDBJ databases">
        <authorList>
            <person name="Kim S.-J."/>
            <person name="Park S.-J."/>
        </authorList>
    </citation>
    <scope>NUCLEOTIDE SEQUENCE [LARGE SCALE GENOMIC DNA]</scope>
    <source>
        <strain evidence="1 2">SW-151</strain>
    </source>
</reference>
<keyword evidence="1" id="KW-0238">DNA-binding</keyword>
<dbReference type="Gene3D" id="3.40.50.450">
    <property type="match status" value="1"/>
</dbReference>
<dbReference type="EMBL" id="JABWMH010000001">
    <property type="protein sequence ID" value="NVD27002.1"/>
    <property type="molecule type" value="Genomic_DNA"/>
</dbReference>
<sequence length="185" mass="19925">MKMTPIDPPSHLGSAVLLARQPIAFFCSQSCPGDVILKAQDWANARGPNNPPVISGFHTQVERDVLRILLRGKAPVIHTLARAVEGARLPTALRIAEKEGRALILSPFAASVKRTTSSTSEQRNRYILTQVSSVLFAHASNGGKTEILAAEALTMGLPIFTMQSPSNAHLIIMGAKPISVLENER</sequence>
<gene>
    <name evidence="1" type="ORF">HUO14_03650</name>
</gene>
<name>A0ABX2MZW1_9SPHN</name>
<dbReference type="RefSeq" id="WP_176278500.1">
    <property type="nucleotide sequence ID" value="NZ_JABWMH010000001.1"/>
</dbReference>
<organism evidence="1 2">
    <name type="scientific">Parasphingorhabdus flavimaris</name>
    <dbReference type="NCBI Taxonomy" id="266812"/>
    <lineage>
        <taxon>Bacteria</taxon>
        <taxon>Pseudomonadati</taxon>
        <taxon>Pseudomonadota</taxon>
        <taxon>Alphaproteobacteria</taxon>
        <taxon>Sphingomonadales</taxon>
        <taxon>Sphingomonadaceae</taxon>
        <taxon>Parasphingorhabdus</taxon>
    </lineage>
</organism>
<dbReference type="GO" id="GO:0003677">
    <property type="term" value="F:DNA binding"/>
    <property type="evidence" value="ECO:0007669"/>
    <property type="project" value="UniProtKB-KW"/>
</dbReference>
<proteinExistence type="predicted"/>
<keyword evidence="2" id="KW-1185">Reference proteome</keyword>